<dbReference type="PROSITE" id="PS50259">
    <property type="entry name" value="G_PROTEIN_RECEP_F3_4"/>
    <property type="match status" value="1"/>
</dbReference>
<dbReference type="Pfam" id="PF01094">
    <property type="entry name" value="ANF_receptor"/>
    <property type="match status" value="1"/>
</dbReference>
<dbReference type="InterPro" id="IPR000337">
    <property type="entry name" value="GPCR_3"/>
</dbReference>
<evidence type="ECO:0000313" key="9">
    <source>
        <dbReference type="EnsemblMetazoa" id="Aqu2.1.20420_001"/>
    </source>
</evidence>
<name>A0A1X7TYM0_AMPQE</name>
<evidence type="ECO:0000256" key="5">
    <source>
        <dbReference type="ARBA" id="ARBA00023170"/>
    </source>
</evidence>
<dbReference type="Gene3D" id="3.40.50.2300">
    <property type="match status" value="2"/>
</dbReference>
<evidence type="ECO:0000256" key="1">
    <source>
        <dbReference type="ARBA" id="ARBA00004141"/>
    </source>
</evidence>
<proteinExistence type="predicted"/>
<dbReference type="InterPro" id="IPR050726">
    <property type="entry name" value="mGluR"/>
</dbReference>
<dbReference type="Pfam" id="PF00003">
    <property type="entry name" value="7tm_3"/>
    <property type="match status" value="1"/>
</dbReference>
<dbReference type="InterPro" id="IPR001828">
    <property type="entry name" value="ANF_lig-bd_rcpt"/>
</dbReference>
<protein>
    <recommendedName>
        <fullName evidence="8">G-protein coupled receptors family 3 profile domain-containing protein</fullName>
    </recommendedName>
</protein>
<evidence type="ECO:0000256" key="3">
    <source>
        <dbReference type="ARBA" id="ARBA00022989"/>
    </source>
</evidence>
<dbReference type="SUPFAM" id="SSF53822">
    <property type="entry name" value="Periplasmic binding protein-like I"/>
    <property type="match status" value="1"/>
</dbReference>
<dbReference type="InterPro" id="IPR017978">
    <property type="entry name" value="GPCR_3_C"/>
</dbReference>
<organism evidence="9">
    <name type="scientific">Amphimedon queenslandica</name>
    <name type="common">Sponge</name>
    <dbReference type="NCBI Taxonomy" id="400682"/>
    <lineage>
        <taxon>Eukaryota</taxon>
        <taxon>Metazoa</taxon>
        <taxon>Porifera</taxon>
        <taxon>Demospongiae</taxon>
        <taxon>Heteroscleromorpha</taxon>
        <taxon>Haplosclerida</taxon>
        <taxon>Niphatidae</taxon>
        <taxon>Amphimedon</taxon>
    </lineage>
</organism>
<dbReference type="STRING" id="400682.A0A1X7TYM0"/>
<evidence type="ECO:0000256" key="6">
    <source>
        <dbReference type="ARBA" id="ARBA00023180"/>
    </source>
</evidence>
<keyword evidence="5" id="KW-0675">Receptor</keyword>
<keyword evidence="6" id="KW-0325">Glycoprotein</keyword>
<comment type="subcellular location">
    <subcellularLocation>
        <location evidence="1">Membrane</location>
        <topology evidence="1">Multi-pass membrane protein</topology>
    </subcellularLocation>
</comment>
<feature type="domain" description="G-protein coupled receptors family 3 profile" evidence="8">
    <location>
        <begin position="364"/>
        <end position="431"/>
    </location>
</feature>
<accession>A0A1X7TYM0</accession>
<sequence length="444" mass="49294">MHKQGKVEVNKVKSVQSVVQFQYDTPPESVLITDGGNRINGVQDRRGKDIILGGLFTIHNDAEGSAGAKCGERVWGHGIELLEAMFYALDSINSDPDLLPNITLGYDIRDTCQSDNIALDESVNLVFTNTDAESGTCRPLDASDNDSIQIPVAATIGPLESFISIPVASFFRLFQMSQVSYGSTSTELNNRNQYGYFFRTIPTNNAGVQAMIDIMLYYEWDHVSIIHSDDLFGSSFNRDFLLVAKAKEICIDANEPIRDDFDDSDYRELAQLLFFNTTANVIVLLASLDHAKNLLNYAQMVKDSNIAKRNFVWIVTDASAAAATEFTGDVIAGMWGIFPPSEPIITLDDYFSKLTASTNKRNPCNVLAILTIRFPQNFNESKYVAFSTFSFGLMWIAFIFTYLNTADKFQTAVVSFTIQMSAMVVLLCLFALVSSLYCSCPNVQ</sequence>
<keyword evidence="4 7" id="KW-0472">Membrane</keyword>
<reference evidence="9" key="1">
    <citation type="submission" date="2017-05" db="UniProtKB">
        <authorList>
            <consortium name="EnsemblMetazoa"/>
        </authorList>
    </citation>
    <scope>IDENTIFICATION</scope>
</reference>
<dbReference type="InterPro" id="IPR028082">
    <property type="entry name" value="Peripla_BP_I"/>
</dbReference>
<keyword evidence="2 7" id="KW-0812">Transmembrane</keyword>
<feature type="transmembrane region" description="Helical" evidence="7">
    <location>
        <begin position="416"/>
        <end position="437"/>
    </location>
</feature>
<dbReference type="GO" id="GO:0004930">
    <property type="term" value="F:G protein-coupled receptor activity"/>
    <property type="evidence" value="ECO:0007669"/>
    <property type="project" value="InterPro"/>
</dbReference>
<evidence type="ECO:0000256" key="7">
    <source>
        <dbReference type="SAM" id="Phobius"/>
    </source>
</evidence>
<evidence type="ECO:0000256" key="4">
    <source>
        <dbReference type="ARBA" id="ARBA00023136"/>
    </source>
</evidence>
<keyword evidence="3 7" id="KW-1133">Transmembrane helix</keyword>
<dbReference type="EnsemblMetazoa" id="Aqu2.1.20420_001">
    <property type="protein sequence ID" value="Aqu2.1.20420_001"/>
    <property type="gene ID" value="Aqu2.1.20420"/>
</dbReference>
<feature type="transmembrane region" description="Helical" evidence="7">
    <location>
        <begin position="383"/>
        <end position="404"/>
    </location>
</feature>
<dbReference type="PANTHER" id="PTHR24060">
    <property type="entry name" value="METABOTROPIC GLUTAMATE RECEPTOR"/>
    <property type="match status" value="1"/>
</dbReference>
<evidence type="ECO:0000256" key="2">
    <source>
        <dbReference type="ARBA" id="ARBA00022692"/>
    </source>
</evidence>
<dbReference type="GO" id="GO:0016020">
    <property type="term" value="C:membrane"/>
    <property type="evidence" value="ECO:0007669"/>
    <property type="project" value="UniProtKB-SubCell"/>
</dbReference>
<dbReference type="InParanoid" id="A0A1X7TYM0"/>
<dbReference type="OrthoDB" id="425344at2759"/>
<dbReference type="AlphaFoldDB" id="A0A1X7TYM0"/>
<evidence type="ECO:0000259" key="8">
    <source>
        <dbReference type="PROSITE" id="PS50259"/>
    </source>
</evidence>
<dbReference type="PRINTS" id="PR00248">
    <property type="entry name" value="GPCRMGR"/>
</dbReference>